<accession>A0A1W1BZM6</accession>
<dbReference type="EMBL" id="FPHN01000097">
    <property type="protein sequence ID" value="SFV58902.1"/>
    <property type="molecule type" value="Genomic_DNA"/>
</dbReference>
<name>A0A1W1BZM6_9ZZZZ</name>
<organism evidence="1">
    <name type="scientific">hydrothermal vent metagenome</name>
    <dbReference type="NCBI Taxonomy" id="652676"/>
    <lineage>
        <taxon>unclassified sequences</taxon>
        <taxon>metagenomes</taxon>
        <taxon>ecological metagenomes</taxon>
    </lineage>
</organism>
<protein>
    <submittedName>
        <fullName evidence="1">Uncharacterized protein</fullName>
    </submittedName>
</protein>
<sequence>MRRFIFLITLFISVGVYAQDLQPYTVKLEKKSVEKIKYPTHIHKKIELHAQEFHPYKIKSGKITFEKRRYAIHTTMHIDSNDNVTGTRSNPSYVEDEIVYYWDNYGDIAFEVAYQVSKFGGKPLPQKVKKYERLWKGNHRYYYDVKKKKLSDDPYYTRKECLKAKHKYETEGWFAVMYPKAKFLNEESVSGKMAKHYKESAFFDFYVWQGLFLREMNYSTKVENGKDIRFEPETERVAVSIDTQSRVNKSLFTPSWLK</sequence>
<gene>
    <name evidence="1" type="ORF">MNB_SV-14-1831</name>
</gene>
<proteinExistence type="predicted"/>
<reference evidence="1" key="1">
    <citation type="submission" date="2016-10" db="EMBL/GenBank/DDBJ databases">
        <authorList>
            <person name="de Groot N.N."/>
        </authorList>
    </citation>
    <scope>NUCLEOTIDE SEQUENCE</scope>
</reference>
<evidence type="ECO:0000313" key="1">
    <source>
        <dbReference type="EMBL" id="SFV58902.1"/>
    </source>
</evidence>
<dbReference type="AlphaFoldDB" id="A0A1W1BZM6"/>